<dbReference type="Pfam" id="PF08615">
    <property type="entry name" value="RNase_H2_suC"/>
    <property type="match status" value="1"/>
</dbReference>
<dbReference type="PANTHER" id="PTHR47204:SF1">
    <property type="entry name" value="RIBONUCLEASE H2 SUBUNIT C"/>
    <property type="match status" value="1"/>
</dbReference>
<reference evidence="2 3" key="1">
    <citation type="journal article" date="2024" name="Commun. Biol.">
        <title>Comparative genomic analysis of thermophilic fungi reveals convergent evolutionary adaptations and gene losses.</title>
        <authorList>
            <person name="Steindorff A.S."/>
            <person name="Aguilar-Pontes M.V."/>
            <person name="Robinson A.J."/>
            <person name="Andreopoulos B."/>
            <person name="LaButti K."/>
            <person name="Kuo A."/>
            <person name="Mondo S."/>
            <person name="Riley R."/>
            <person name="Otillar R."/>
            <person name="Haridas S."/>
            <person name="Lipzen A."/>
            <person name="Grimwood J."/>
            <person name="Schmutz J."/>
            <person name="Clum A."/>
            <person name="Reid I.D."/>
            <person name="Moisan M.C."/>
            <person name="Butler G."/>
            <person name="Nguyen T.T.M."/>
            <person name="Dewar K."/>
            <person name="Conant G."/>
            <person name="Drula E."/>
            <person name="Henrissat B."/>
            <person name="Hansel C."/>
            <person name="Singer S."/>
            <person name="Hutchinson M.I."/>
            <person name="de Vries R.P."/>
            <person name="Natvig D.O."/>
            <person name="Powell A.J."/>
            <person name="Tsang A."/>
            <person name="Grigoriev I.V."/>
        </authorList>
    </citation>
    <scope>NUCLEOTIDE SEQUENCE [LARGE SCALE GENOMIC DNA]</scope>
    <source>
        <strain evidence="2 3">CBS 620.91</strain>
    </source>
</reference>
<dbReference type="Proteomes" id="UP001583172">
    <property type="component" value="Unassembled WGS sequence"/>
</dbReference>
<evidence type="ECO:0000313" key="3">
    <source>
        <dbReference type="Proteomes" id="UP001583172"/>
    </source>
</evidence>
<dbReference type="CDD" id="cd09271">
    <property type="entry name" value="RNase_H2-C"/>
    <property type="match status" value="1"/>
</dbReference>
<dbReference type="InterPro" id="IPR013924">
    <property type="entry name" value="RNase_H2_suC"/>
</dbReference>
<accession>A0ABR3VK29</accession>
<name>A0ABR3VK29_HUMIN</name>
<sequence length="170" mass="18079">MTQPILRFDEPTSQADNPKTTPHLLPCRVHHDGPVEPVESFWDPKPSPDGTASTAYFRGRKLCGKSIKLPEGYRGVVAVRTPEAPIDASAAEVIDLEVAESDGGMPAAQGSLQVQAGFDEMMIWGHDVAVDSADAGGGATDPYLRAVGEWLAVSERIHSYATPDAEPGAK</sequence>
<comment type="caution">
    <text evidence="2">The sequence shown here is derived from an EMBL/GenBank/DDBJ whole genome shotgun (WGS) entry which is preliminary data.</text>
</comment>
<dbReference type="Gene3D" id="2.40.128.680">
    <property type="match status" value="1"/>
</dbReference>
<dbReference type="PANTHER" id="PTHR47204">
    <property type="entry name" value="OS02G0168900 PROTEIN"/>
    <property type="match status" value="1"/>
</dbReference>
<dbReference type="EMBL" id="JAZGSY010000053">
    <property type="protein sequence ID" value="KAL1842135.1"/>
    <property type="molecule type" value="Genomic_DNA"/>
</dbReference>
<organism evidence="2 3">
    <name type="scientific">Humicola insolens</name>
    <name type="common">Soft-rot fungus</name>
    <dbReference type="NCBI Taxonomy" id="85995"/>
    <lineage>
        <taxon>Eukaryota</taxon>
        <taxon>Fungi</taxon>
        <taxon>Dikarya</taxon>
        <taxon>Ascomycota</taxon>
        <taxon>Pezizomycotina</taxon>
        <taxon>Sordariomycetes</taxon>
        <taxon>Sordariomycetidae</taxon>
        <taxon>Sordariales</taxon>
        <taxon>Chaetomiaceae</taxon>
        <taxon>Mycothermus</taxon>
    </lineage>
</organism>
<protein>
    <submittedName>
        <fullName evidence="2">Uncharacterized protein</fullName>
    </submittedName>
</protein>
<evidence type="ECO:0000256" key="1">
    <source>
        <dbReference type="SAM" id="MobiDB-lite"/>
    </source>
</evidence>
<proteinExistence type="predicted"/>
<gene>
    <name evidence="2" type="ORF">VTJ49DRAFT_6014</name>
</gene>
<feature type="compositionally biased region" description="Polar residues" evidence="1">
    <location>
        <begin position="11"/>
        <end position="20"/>
    </location>
</feature>
<keyword evidence="3" id="KW-1185">Reference proteome</keyword>
<feature type="region of interest" description="Disordered" evidence="1">
    <location>
        <begin position="1"/>
        <end position="23"/>
    </location>
</feature>
<evidence type="ECO:0000313" key="2">
    <source>
        <dbReference type="EMBL" id="KAL1842135.1"/>
    </source>
</evidence>